<dbReference type="Proteomes" id="UP000623129">
    <property type="component" value="Unassembled WGS sequence"/>
</dbReference>
<evidence type="ECO:0000313" key="1">
    <source>
        <dbReference type="EMBL" id="KAF3325596.1"/>
    </source>
</evidence>
<reference evidence="1" key="1">
    <citation type="submission" date="2020-01" db="EMBL/GenBank/DDBJ databases">
        <title>Genome sequence of Kobresia littledalei, the first chromosome-level genome in the family Cyperaceae.</title>
        <authorList>
            <person name="Qu G."/>
        </authorList>
    </citation>
    <scope>NUCLEOTIDE SEQUENCE</scope>
    <source>
        <strain evidence="1">C.B.Clarke</strain>
        <tissue evidence="1">Leaf</tissue>
    </source>
</reference>
<name>A0A833QV56_9POAL</name>
<gene>
    <name evidence="1" type="ORF">FCM35_KLT08676</name>
</gene>
<keyword evidence="2" id="KW-1185">Reference proteome</keyword>
<accession>A0A833QV56</accession>
<dbReference type="EMBL" id="SWLB01000019">
    <property type="protein sequence ID" value="KAF3325596.1"/>
    <property type="molecule type" value="Genomic_DNA"/>
</dbReference>
<evidence type="ECO:0000313" key="2">
    <source>
        <dbReference type="Proteomes" id="UP000623129"/>
    </source>
</evidence>
<dbReference type="OrthoDB" id="1937743at2759"/>
<sequence>MAKRKEIEEAMEGFSYPHFKIRRLEPKLPHPIEEVPFQVGGLGGEPACEMTHTMDEIVPPLSEMTYTVDETFPPPSSTDDRAIVLYTPADTFLNLGPVPSNPSLLVSPELLRNLKNQAVHQGSCQNMEDNSPAGNDCLALVPWVPSVAAEMASYWSSSQHDQNPVMIEELMESEESTSMEIETEPVESHHTSIFGEKGGREGFHHQRQLHCMAPGTQPNPTSHVMWSQ</sequence>
<dbReference type="AlphaFoldDB" id="A0A833QV56"/>
<organism evidence="1 2">
    <name type="scientific">Carex littledalei</name>
    <dbReference type="NCBI Taxonomy" id="544730"/>
    <lineage>
        <taxon>Eukaryota</taxon>
        <taxon>Viridiplantae</taxon>
        <taxon>Streptophyta</taxon>
        <taxon>Embryophyta</taxon>
        <taxon>Tracheophyta</taxon>
        <taxon>Spermatophyta</taxon>
        <taxon>Magnoliopsida</taxon>
        <taxon>Liliopsida</taxon>
        <taxon>Poales</taxon>
        <taxon>Cyperaceae</taxon>
        <taxon>Cyperoideae</taxon>
        <taxon>Cariceae</taxon>
        <taxon>Carex</taxon>
        <taxon>Carex subgen. Euthyceras</taxon>
    </lineage>
</organism>
<comment type="caution">
    <text evidence="1">The sequence shown here is derived from an EMBL/GenBank/DDBJ whole genome shotgun (WGS) entry which is preliminary data.</text>
</comment>
<dbReference type="PANTHER" id="PTHR35510">
    <property type="entry name" value="DBH-LIKE MONOOXYGENASE"/>
    <property type="match status" value="1"/>
</dbReference>
<dbReference type="PANTHER" id="PTHR35510:SF1">
    <property type="entry name" value="DBH-LIKE MONOOXYGENASE"/>
    <property type="match status" value="1"/>
</dbReference>
<proteinExistence type="predicted"/>
<protein>
    <submittedName>
        <fullName evidence="1">Uncharacterized protein</fullName>
    </submittedName>
</protein>